<feature type="compositionally biased region" description="Basic and acidic residues" evidence="1">
    <location>
        <begin position="346"/>
        <end position="361"/>
    </location>
</feature>
<accession>A0A8E4UY48</accession>
<dbReference type="Proteomes" id="UP000693768">
    <property type="component" value="Segment"/>
</dbReference>
<dbReference type="EMBL" id="MT732451">
    <property type="protein sequence ID" value="QQO97394.1"/>
    <property type="molecule type" value="Genomic_DNA"/>
</dbReference>
<feature type="compositionally biased region" description="Pro residues" evidence="1">
    <location>
        <begin position="362"/>
        <end position="417"/>
    </location>
</feature>
<sequence>MSENTIPGLKLHAHNTAYEQKVQQQFESGGSDRLKFISQSAPGELEIIVLPPFSKEGVIGIIDSRIYDLPIDDQGNTDWFNDYHVTHPNDERPNPIKQVIKKWRKAGVNVDDFDSYDRSYINIFVVKSTEYPNGYKDDKGYYLPCILKHTPMTLNWILEKNNSGRYDHPVDHPFFGRRILITRKQKSGRTSYDREILDAKPWYPNMDQSEGWINYINGILDNLPNLYTEVAPPPTAETYNKMVKVAGLLDTNIAEAFGKVTGSSTPSSSQNEMKKQAPQVSAPPTGATPPAPTSAPPVSAPPVSAPPVAPAPSAAPPVAETPAPPVAETPAPPVAASSAPPAPNWDKTDSVTETIPTDKETAPPPVSSPPPSAPMPPAGTAPAPSAAPPVAPAPPAAPPVAPAPPAAPPVAPTPPTK</sequence>
<feature type="region of interest" description="Disordered" evidence="1">
    <location>
        <begin position="260"/>
        <end position="417"/>
    </location>
</feature>
<name>A0A8E4UY48_9CAUD</name>
<evidence type="ECO:0000313" key="2">
    <source>
        <dbReference type="EMBL" id="QQO97394.1"/>
    </source>
</evidence>
<evidence type="ECO:0000256" key="1">
    <source>
        <dbReference type="SAM" id="MobiDB-lite"/>
    </source>
</evidence>
<keyword evidence="3" id="KW-1185">Reference proteome</keyword>
<protein>
    <submittedName>
        <fullName evidence="2">Uncharacterized protein</fullName>
    </submittedName>
</protein>
<organism evidence="2 3">
    <name type="scientific">Maribacter phage Molly_1</name>
    <dbReference type="NCBI Taxonomy" id="2745685"/>
    <lineage>
        <taxon>Viruses</taxon>
        <taxon>Duplodnaviria</taxon>
        <taxon>Heunggongvirae</taxon>
        <taxon>Uroviricota</taxon>
        <taxon>Caudoviricetes</taxon>
        <taxon>Molycolviridae</taxon>
        <taxon>Mollyvirus</taxon>
        <taxon>Mollyvirus molly</taxon>
    </lineage>
</organism>
<gene>
    <name evidence="2" type="ORF">Molly1_104</name>
</gene>
<feature type="compositionally biased region" description="Polar residues" evidence="1">
    <location>
        <begin position="261"/>
        <end position="271"/>
    </location>
</feature>
<proteinExistence type="predicted"/>
<feature type="compositionally biased region" description="Pro residues" evidence="1">
    <location>
        <begin position="322"/>
        <end position="333"/>
    </location>
</feature>
<evidence type="ECO:0000313" key="3">
    <source>
        <dbReference type="Proteomes" id="UP000693768"/>
    </source>
</evidence>
<feature type="compositionally biased region" description="Pro residues" evidence="1">
    <location>
        <begin position="286"/>
        <end position="315"/>
    </location>
</feature>
<reference evidence="2" key="1">
    <citation type="submission" date="2020-07" db="EMBL/GenBank/DDBJ databases">
        <title>Highly diverse flavobacterial phages as mortality factor during North Sea spring blooms.</title>
        <authorList>
            <person name="Bartlau N."/>
            <person name="Wichels A."/>
            <person name="Krohne G."/>
            <person name="Adriaenssens E.M."/>
            <person name="Heins A."/>
            <person name="Fuchs B.M."/>
            <person name="Amann R."/>
            <person name="Moraru C."/>
        </authorList>
    </citation>
    <scope>NUCLEOTIDE SEQUENCE</scope>
</reference>